<organism evidence="2 3">
    <name type="scientific">Liquidambar formosana</name>
    <name type="common">Formosan gum</name>
    <dbReference type="NCBI Taxonomy" id="63359"/>
    <lineage>
        <taxon>Eukaryota</taxon>
        <taxon>Viridiplantae</taxon>
        <taxon>Streptophyta</taxon>
        <taxon>Embryophyta</taxon>
        <taxon>Tracheophyta</taxon>
        <taxon>Spermatophyta</taxon>
        <taxon>Magnoliopsida</taxon>
        <taxon>eudicotyledons</taxon>
        <taxon>Gunneridae</taxon>
        <taxon>Pentapetalae</taxon>
        <taxon>Saxifragales</taxon>
        <taxon>Altingiaceae</taxon>
        <taxon>Liquidambar</taxon>
    </lineage>
</organism>
<evidence type="ECO:0000259" key="1">
    <source>
        <dbReference type="Pfam" id="PF19432"/>
    </source>
</evidence>
<dbReference type="AlphaFoldDB" id="A0AAP0N9V0"/>
<keyword evidence="3" id="KW-1185">Reference proteome</keyword>
<gene>
    <name evidence="2" type="ORF">L1049_000110</name>
</gene>
<name>A0AAP0N9V0_LIQFO</name>
<dbReference type="GO" id="GO:0010008">
    <property type="term" value="C:endosome membrane"/>
    <property type="evidence" value="ECO:0007669"/>
    <property type="project" value="TreeGrafter"/>
</dbReference>
<feature type="domain" description="DnaJ homologue subfamily C GRV2/DNAJC13 N-terminal" evidence="1">
    <location>
        <begin position="31"/>
        <end position="96"/>
    </location>
</feature>
<comment type="caution">
    <text evidence="2">The sequence shown here is derived from an EMBL/GenBank/DDBJ whole genome shotgun (WGS) entry which is preliminary data.</text>
</comment>
<dbReference type="InterPro" id="IPR045802">
    <property type="entry name" value="GRV2/DNAJC13_N"/>
</dbReference>
<proteinExistence type="predicted"/>
<evidence type="ECO:0000313" key="2">
    <source>
        <dbReference type="EMBL" id="KAK9268361.1"/>
    </source>
</evidence>
<dbReference type="EMBL" id="JBBPBK010000015">
    <property type="protein sequence ID" value="KAK9268361.1"/>
    <property type="molecule type" value="Genomic_DNA"/>
</dbReference>
<dbReference type="GO" id="GO:2000641">
    <property type="term" value="P:regulation of early endosome to late endosome transport"/>
    <property type="evidence" value="ECO:0007669"/>
    <property type="project" value="InterPro"/>
</dbReference>
<dbReference type="Proteomes" id="UP001415857">
    <property type="component" value="Unassembled WGS sequence"/>
</dbReference>
<accession>A0AAP0N9V0</accession>
<dbReference type="GO" id="GO:0006898">
    <property type="term" value="P:receptor-mediated endocytosis"/>
    <property type="evidence" value="ECO:0007669"/>
    <property type="project" value="TreeGrafter"/>
</dbReference>
<dbReference type="PANTHER" id="PTHR36983:SF2">
    <property type="entry name" value="DNAJ HOMOLOG SUBFAMILY C MEMBER 13"/>
    <property type="match status" value="1"/>
</dbReference>
<sequence>MPQLCTAKSILFADHNYVIIIVNRLKPMSVSPLLSMSVVEVLEAMICDPHGETTQYTVFVELLRQVAGLRRRLFALFGHPAGSVRETVAVIMRTIAGGGCNCSRVHAGCCFA</sequence>
<dbReference type="PANTHER" id="PTHR36983">
    <property type="entry name" value="DNAJ HOMOLOG SUBFAMILY C MEMBER 13"/>
    <property type="match status" value="1"/>
</dbReference>
<dbReference type="InterPro" id="IPR044978">
    <property type="entry name" value="GRV2/DNAJC13"/>
</dbReference>
<dbReference type="GO" id="GO:0007032">
    <property type="term" value="P:endosome organization"/>
    <property type="evidence" value="ECO:0007669"/>
    <property type="project" value="InterPro"/>
</dbReference>
<evidence type="ECO:0000313" key="3">
    <source>
        <dbReference type="Proteomes" id="UP001415857"/>
    </source>
</evidence>
<protein>
    <recommendedName>
        <fullName evidence="1">DnaJ homologue subfamily C GRV2/DNAJC13 N-terminal domain-containing protein</fullName>
    </recommendedName>
</protein>
<dbReference type="Pfam" id="PF19432">
    <property type="entry name" value="RME-8_N"/>
    <property type="match status" value="1"/>
</dbReference>
<reference evidence="2 3" key="1">
    <citation type="journal article" date="2024" name="Plant J.">
        <title>Genome sequences and population genomics reveal climatic adaptation and genomic divergence between two closely related sweetgum species.</title>
        <authorList>
            <person name="Xu W.Q."/>
            <person name="Ren C.Q."/>
            <person name="Zhang X.Y."/>
            <person name="Comes H.P."/>
            <person name="Liu X.H."/>
            <person name="Li Y.G."/>
            <person name="Kettle C.J."/>
            <person name="Jalonen R."/>
            <person name="Gaisberger H."/>
            <person name="Ma Y.Z."/>
            <person name="Qiu Y.X."/>
        </authorList>
    </citation>
    <scope>NUCLEOTIDE SEQUENCE [LARGE SCALE GENOMIC DNA]</scope>
    <source>
        <strain evidence="2">Hangzhou</strain>
    </source>
</reference>